<name>A0A644WY54_9ZZZZ</name>
<comment type="caution">
    <text evidence="2">The sequence shown here is derived from an EMBL/GenBank/DDBJ whole genome shotgun (WGS) entry which is preliminary data.</text>
</comment>
<proteinExistence type="predicted"/>
<dbReference type="AlphaFoldDB" id="A0A644WY54"/>
<protein>
    <submittedName>
        <fullName evidence="2">Uncharacterized protein</fullName>
    </submittedName>
</protein>
<feature type="transmembrane region" description="Helical" evidence="1">
    <location>
        <begin position="396"/>
        <end position="417"/>
    </location>
</feature>
<accession>A0A644WY54</accession>
<evidence type="ECO:0000256" key="1">
    <source>
        <dbReference type="SAM" id="Phobius"/>
    </source>
</evidence>
<keyword evidence="1" id="KW-0472">Membrane</keyword>
<gene>
    <name evidence="2" type="ORF">SDC9_55156</name>
</gene>
<keyword evidence="1" id="KW-1133">Transmembrane helix</keyword>
<keyword evidence="1" id="KW-0812">Transmembrane</keyword>
<organism evidence="2">
    <name type="scientific">bioreactor metagenome</name>
    <dbReference type="NCBI Taxonomy" id="1076179"/>
    <lineage>
        <taxon>unclassified sequences</taxon>
        <taxon>metagenomes</taxon>
        <taxon>ecological metagenomes</taxon>
    </lineage>
</organism>
<evidence type="ECO:0000313" key="2">
    <source>
        <dbReference type="EMBL" id="MPM08840.1"/>
    </source>
</evidence>
<sequence length="420" mass="47687">MSNLVIKTHNFEIAKKGLKEFSQKKAEELKLNTVRTDGGFLGLGDHKVTGSELNNRLSTIQNLLIELNSTNNRTIKEFGQVYSALEALDKDYIQAILISIKATEKTSKRIEATQDQIKRIVDDQKKTLEILKKFKHKLDSYAHLGDIDKIWNDCQNWYNNITTLSNLIDKATSNSDANTQKVAGLKETLKITEEKIAGLDKSLNQQIAQIESVYAFSCELEKIVHLHDIDEMWESLSNAHISLMNIFNDLNSTRGAITKQQSDIDIMFKFMDTLSVYKHLKDIDGIWSRTESHSERLDSLAQQSDNTLSLVHTNQNHIGELSKYKEELCGIKYLKEVDKLWNSNEVHSNQLSELEKQSEETNNFIQNNKKLIDMALADVVEKNDIAVQALTKKIKYAYLLAGGSLGLALIELLAIFLKVI</sequence>
<reference evidence="2" key="1">
    <citation type="submission" date="2019-08" db="EMBL/GenBank/DDBJ databases">
        <authorList>
            <person name="Kucharzyk K."/>
            <person name="Murdoch R.W."/>
            <person name="Higgins S."/>
            <person name="Loffler F."/>
        </authorList>
    </citation>
    <scope>NUCLEOTIDE SEQUENCE</scope>
</reference>
<dbReference type="EMBL" id="VSSQ01001496">
    <property type="protein sequence ID" value="MPM08840.1"/>
    <property type="molecule type" value="Genomic_DNA"/>
</dbReference>